<dbReference type="Pfam" id="PF12833">
    <property type="entry name" value="HTH_18"/>
    <property type="match status" value="1"/>
</dbReference>
<dbReference type="GO" id="GO:0043565">
    <property type="term" value="F:sequence-specific DNA binding"/>
    <property type="evidence" value="ECO:0007669"/>
    <property type="project" value="InterPro"/>
</dbReference>
<dbReference type="PANTHER" id="PTHR47504">
    <property type="entry name" value="RIGHT ORIGIN-BINDING PROTEIN"/>
    <property type="match status" value="1"/>
</dbReference>
<keyword evidence="2" id="KW-0238">DNA-binding</keyword>
<evidence type="ECO:0000313" key="6">
    <source>
        <dbReference type="Proteomes" id="UP000242515"/>
    </source>
</evidence>
<dbReference type="AlphaFoldDB" id="A0A1H9DCV4"/>
<gene>
    <name evidence="5" type="ORF">SAMN05216522_101216</name>
</gene>
<dbReference type="NCBIfam" id="NF007584">
    <property type="entry name" value="PRK10219.1"/>
    <property type="match status" value="1"/>
</dbReference>
<dbReference type="GO" id="GO:0003700">
    <property type="term" value="F:DNA-binding transcription factor activity"/>
    <property type="evidence" value="ECO:0007669"/>
    <property type="project" value="InterPro"/>
</dbReference>
<accession>A0A1H9DCV4</accession>
<dbReference type="Proteomes" id="UP000242515">
    <property type="component" value="Unassembled WGS sequence"/>
</dbReference>
<dbReference type="InterPro" id="IPR018062">
    <property type="entry name" value="HTH_AraC-typ_CS"/>
</dbReference>
<dbReference type="InterPro" id="IPR009057">
    <property type="entry name" value="Homeodomain-like_sf"/>
</dbReference>
<evidence type="ECO:0000256" key="2">
    <source>
        <dbReference type="ARBA" id="ARBA00023125"/>
    </source>
</evidence>
<evidence type="ECO:0000259" key="4">
    <source>
        <dbReference type="PROSITE" id="PS01124"/>
    </source>
</evidence>
<protein>
    <submittedName>
        <fullName evidence="5">AraC family transcriptional regulator, mar-sox-rob regulon activator</fullName>
    </submittedName>
</protein>
<evidence type="ECO:0000256" key="1">
    <source>
        <dbReference type="ARBA" id="ARBA00023015"/>
    </source>
</evidence>
<dbReference type="OrthoDB" id="282744at2"/>
<keyword evidence="3" id="KW-0804">Transcription</keyword>
<evidence type="ECO:0000313" key="5">
    <source>
        <dbReference type="EMBL" id="SEQ10663.1"/>
    </source>
</evidence>
<keyword evidence="6" id="KW-1185">Reference proteome</keyword>
<dbReference type="RefSeq" id="WP_092671470.1">
    <property type="nucleotide sequence ID" value="NZ_FOGC01000001.1"/>
</dbReference>
<sequence length="121" mass="14048">MQKEIIISLTEWIDQNLGNNLSIDEVAAKSGYSKWHLQRMFRAMTRQTLGDYIRDRRLAKAAEALCVSQRPVFDIALQYGYESQQTFSRVFRRKFDLTPTAYRHSQRCRPVPAFSNVGSLS</sequence>
<dbReference type="PROSITE" id="PS00041">
    <property type="entry name" value="HTH_ARAC_FAMILY_1"/>
    <property type="match status" value="1"/>
</dbReference>
<keyword evidence="1" id="KW-0805">Transcription regulation</keyword>
<name>A0A1H9DCV4_9GAMM</name>
<evidence type="ECO:0000256" key="3">
    <source>
        <dbReference type="ARBA" id="ARBA00023163"/>
    </source>
</evidence>
<dbReference type="EMBL" id="FOGC01000001">
    <property type="protein sequence ID" value="SEQ10663.1"/>
    <property type="molecule type" value="Genomic_DNA"/>
</dbReference>
<dbReference type="InterPro" id="IPR020449">
    <property type="entry name" value="Tscrpt_reg_AraC-type_HTH"/>
</dbReference>
<dbReference type="PANTHER" id="PTHR47504:SF2">
    <property type="entry name" value="REGULATORY PROTEIN SOXS"/>
    <property type="match status" value="1"/>
</dbReference>
<dbReference type="SUPFAM" id="SSF46689">
    <property type="entry name" value="Homeodomain-like"/>
    <property type="match status" value="2"/>
</dbReference>
<dbReference type="STRING" id="988801.SAMN05216522_101216"/>
<dbReference type="PROSITE" id="PS01124">
    <property type="entry name" value="HTH_ARAC_FAMILY_2"/>
    <property type="match status" value="1"/>
</dbReference>
<dbReference type="Gene3D" id="1.10.10.60">
    <property type="entry name" value="Homeodomain-like"/>
    <property type="match status" value="2"/>
</dbReference>
<dbReference type="InterPro" id="IPR050959">
    <property type="entry name" value="MarA-like"/>
</dbReference>
<proteinExistence type="predicted"/>
<feature type="domain" description="HTH araC/xylS-type" evidence="4">
    <location>
        <begin position="7"/>
        <end position="105"/>
    </location>
</feature>
<dbReference type="InterPro" id="IPR018060">
    <property type="entry name" value="HTH_AraC"/>
</dbReference>
<dbReference type="PRINTS" id="PR00032">
    <property type="entry name" value="HTHARAC"/>
</dbReference>
<dbReference type="SMART" id="SM00342">
    <property type="entry name" value="HTH_ARAC"/>
    <property type="match status" value="1"/>
</dbReference>
<reference evidence="6" key="1">
    <citation type="submission" date="2016-10" db="EMBL/GenBank/DDBJ databases">
        <authorList>
            <person name="Varghese N."/>
            <person name="Submissions S."/>
        </authorList>
    </citation>
    <scope>NUCLEOTIDE SEQUENCE [LARGE SCALE GENOMIC DNA]</scope>
    <source>
        <strain evidence="6">8N4</strain>
    </source>
</reference>
<organism evidence="5 6">
    <name type="scientific">Rosenbergiella nectarea</name>
    <dbReference type="NCBI Taxonomy" id="988801"/>
    <lineage>
        <taxon>Bacteria</taxon>
        <taxon>Pseudomonadati</taxon>
        <taxon>Pseudomonadota</taxon>
        <taxon>Gammaproteobacteria</taxon>
        <taxon>Enterobacterales</taxon>
        <taxon>Erwiniaceae</taxon>
        <taxon>Rosenbergiella</taxon>
    </lineage>
</organism>